<sequence length="23" mass="2572">MAPIGLKAVVGERRGLLRVLYLF</sequence>
<dbReference type="Ensembl" id="ENSCHIT00010032136.1">
    <property type="protein sequence ID" value="ENSCHIP00010022744.1"/>
    <property type="gene ID" value="ENSCHIG00010016866.1"/>
</dbReference>
<organism evidence="1">
    <name type="scientific">Capra hircus</name>
    <name type="common">Goat</name>
    <dbReference type="NCBI Taxonomy" id="9925"/>
    <lineage>
        <taxon>Eukaryota</taxon>
        <taxon>Metazoa</taxon>
        <taxon>Chordata</taxon>
        <taxon>Craniata</taxon>
        <taxon>Vertebrata</taxon>
        <taxon>Euteleostomi</taxon>
        <taxon>Mammalia</taxon>
        <taxon>Eutheria</taxon>
        <taxon>Laurasiatheria</taxon>
        <taxon>Artiodactyla</taxon>
        <taxon>Ruminantia</taxon>
        <taxon>Pecora</taxon>
        <taxon>Bovidae</taxon>
        <taxon>Caprinae</taxon>
        <taxon>Capra</taxon>
    </lineage>
</organism>
<evidence type="ECO:0000313" key="1">
    <source>
        <dbReference type="Ensembl" id="ENSCHIP00010022744.1"/>
    </source>
</evidence>
<proteinExistence type="predicted"/>
<protein>
    <submittedName>
        <fullName evidence="1">Uncharacterized protein</fullName>
    </submittedName>
</protein>
<reference evidence="1" key="2">
    <citation type="submission" date="2025-08" db="UniProtKB">
        <authorList>
            <consortium name="Ensembl"/>
        </authorList>
    </citation>
    <scope>IDENTIFICATION</scope>
</reference>
<dbReference type="AlphaFoldDB" id="A0A8C2R2Y9"/>
<accession>A0A8C2R2Y9</accession>
<reference evidence="1" key="1">
    <citation type="submission" date="2019-03" db="EMBL/GenBank/DDBJ databases">
        <title>Genome sequencing and reference-guided assembly of Black Bengal Goat (Capra hircus).</title>
        <authorList>
            <person name="Siddiki A.Z."/>
            <person name="Baten A."/>
            <person name="Billah M."/>
            <person name="Alam M.A.U."/>
            <person name="Shawrob K.S.M."/>
            <person name="Saha S."/>
            <person name="Chowdhury M."/>
            <person name="Rahman A.H."/>
            <person name="Stear M."/>
            <person name="Miah G."/>
            <person name="Das G.B."/>
            <person name="Hossain M.M."/>
            <person name="Kumkum M."/>
            <person name="Islam M.S."/>
            <person name="Mollah A.M."/>
            <person name="Ahsan A."/>
            <person name="Tusar F."/>
            <person name="Khan M.K.I."/>
        </authorList>
    </citation>
    <scope>NUCLEOTIDE SEQUENCE [LARGE SCALE GENOMIC DNA]</scope>
</reference>
<name>A0A8C2R2Y9_CAPHI</name>